<reference evidence="1" key="1">
    <citation type="journal article" date="2023" name="bioRxiv">
        <title>Improved chromosome-level genome assembly for marigold (Tagetes erecta).</title>
        <authorList>
            <person name="Jiang F."/>
            <person name="Yuan L."/>
            <person name="Wang S."/>
            <person name="Wang H."/>
            <person name="Xu D."/>
            <person name="Wang A."/>
            <person name="Fan W."/>
        </authorList>
    </citation>
    <scope>NUCLEOTIDE SEQUENCE</scope>
    <source>
        <strain evidence="1">WSJ</strain>
        <tissue evidence="1">Leaf</tissue>
    </source>
</reference>
<evidence type="ECO:0000313" key="2">
    <source>
        <dbReference type="Proteomes" id="UP001229421"/>
    </source>
</evidence>
<organism evidence="1 2">
    <name type="scientific">Tagetes erecta</name>
    <name type="common">African marigold</name>
    <dbReference type="NCBI Taxonomy" id="13708"/>
    <lineage>
        <taxon>Eukaryota</taxon>
        <taxon>Viridiplantae</taxon>
        <taxon>Streptophyta</taxon>
        <taxon>Embryophyta</taxon>
        <taxon>Tracheophyta</taxon>
        <taxon>Spermatophyta</taxon>
        <taxon>Magnoliopsida</taxon>
        <taxon>eudicotyledons</taxon>
        <taxon>Gunneridae</taxon>
        <taxon>Pentapetalae</taxon>
        <taxon>asterids</taxon>
        <taxon>campanulids</taxon>
        <taxon>Asterales</taxon>
        <taxon>Asteraceae</taxon>
        <taxon>Asteroideae</taxon>
        <taxon>Heliantheae alliance</taxon>
        <taxon>Tageteae</taxon>
        <taxon>Tagetes</taxon>
    </lineage>
</organism>
<evidence type="ECO:0000313" key="1">
    <source>
        <dbReference type="EMBL" id="KAK1415700.1"/>
    </source>
</evidence>
<dbReference type="AlphaFoldDB" id="A0AAD8K3H5"/>
<proteinExistence type="predicted"/>
<accession>A0AAD8K3H5</accession>
<sequence>MRRIFVSCRRSKRIQLEYLVYIVSSSCNQQDITEMPKCNNTNGVKLSFNIRFCGGSREVMEEIVERSCVDEGDIAPLTYGCPVVFPTDQWRRVCTVFSGEW</sequence>
<comment type="caution">
    <text evidence="1">The sequence shown here is derived from an EMBL/GenBank/DDBJ whole genome shotgun (WGS) entry which is preliminary data.</text>
</comment>
<protein>
    <submittedName>
        <fullName evidence="1">Uncharacterized protein</fullName>
    </submittedName>
</protein>
<gene>
    <name evidence="1" type="ORF">QVD17_31485</name>
</gene>
<dbReference type="EMBL" id="JAUHHV010000008">
    <property type="protein sequence ID" value="KAK1415700.1"/>
    <property type="molecule type" value="Genomic_DNA"/>
</dbReference>
<keyword evidence="2" id="KW-1185">Reference proteome</keyword>
<name>A0AAD8K3H5_TARER</name>
<dbReference type="Proteomes" id="UP001229421">
    <property type="component" value="Unassembled WGS sequence"/>
</dbReference>